<evidence type="ECO:0000256" key="1">
    <source>
        <dbReference type="SAM" id="Phobius"/>
    </source>
</evidence>
<dbReference type="EMBL" id="ASRX01000022">
    <property type="protein sequence ID" value="EYF05624.1"/>
    <property type="molecule type" value="Genomic_DNA"/>
</dbReference>
<sequence>MTAAERGLIALAMGGVGAVVGYAAVRVVEVCLFPEANPAVLIGAAQSPFAWRCWNALYLGGLAGLGALALARRAPVVAARWVGHGVAAAAVGMMVQATLAP</sequence>
<reference evidence="2 3" key="1">
    <citation type="submission" date="2013-05" db="EMBL/GenBank/DDBJ databases">
        <title>Genome assembly of Chondromyces apiculatus DSM 436.</title>
        <authorList>
            <person name="Sharma G."/>
            <person name="Khatri I."/>
            <person name="Kaur C."/>
            <person name="Mayilraj S."/>
            <person name="Subramanian S."/>
        </authorList>
    </citation>
    <scope>NUCLEOTIDE SEQUENCE [LARGE SCALE GENOMIC DNA]</scope>
    <source>
        <strain evidence="2 3">DSM 436</strain>
    </source>
</reference>
<feature type="transmembrane region" description="Helical" evidence="1">
    <location>
        <begin position="49"/>
        <end position="71"/>
    </location>
</feature>
<keyword evidence="1" id="KW-0472">Membrane</keyword>
<name>A0A017T8S3_9BACT</name>
<gene>
    <name evidence="2" type="ORF">CAP_3172</name>
</gene>
<keyword evidence="1" id="KW-0812">Transmembrane</keyword>
<dbReference type="Proteomes" id="UP000019678">
    <property type="component" value="Unassembled WGS sequence"/>
</dbReference>
<dbReference type="AlphaFoldDB" id="A0A017T8S3"/>
<proteinExistence type="predicted"/>
<dbReference type="STRING" id="1192034.CAP_3172"/>
<evidence type="ECO:0000313" key="2">
    <source>
        <dbReference type="EMBL" id="EYF05624.1"/>
    </source>
</evidence>
<feature type="transmembrane region" description="Helical" evidence="1">
    <location>
        <begin position="7"/>
        <end position="25"/>
    </location>
</feature>
<comment type="caution">
    <text evidence="2">The sequence shown here is derived from an EMBL/GenBank/DDBJ whole genome shotgun (WGS) entry which is preliminary data.</text>
</comment>
<organism evidence="2 3">
    <name type="scientific">Chondromyces apiculatus DSM 436</name>
    <dbReference type="NCBI Taxonomy" id="1192034"/>
    <lineage>
        <taxon>Bacteria</taxon>
        <taxon>Pseudomonadati</taxon>
        <taxon>Myxococcota</taxon>
        <taxon>Polyangia</taxon>
        <taxon>Polyangiales</taxon>
        <taxon>Polyangiaceae</taxon>
        <taxon>Chondromyces</taxon>
    </lineage>
</organism>
<dbReference type="RefSeq" id="WP_044241620.1">
    <property type="nucleotide sequence ID" value="NZ_ASRX01000022.1"/>
</dbReference>
<protein>
    <submittedName>
        <fullName evidence="2">Uncharacterized protein</fullName>
    </submittedName>
</protein>
<accession>A0A017T8S3</accession>
<evidence type="ECO:0000313" key="3">
    <source>
        <dbReference type="Proteomes" id="UP000019678"/>
    </source>
</evidence>
<keyword evidence="1" id="KW-1133">Transmembrane helix</keyword>
<feature type="transmembrane region" description="Helical" evidence="1">
    <location>
        <begin position="78"/>
        <end position="99"/>
    </location>
</feature>
<keyword evidence="3" id="KW-1185">Reference proteome</keyword>